<keyword evidence="5" id="KW-0804">Transcription</keyword>
<keyword evidence="1" id="KW-0479">Metal-binding</keyword>
<dbReference type="InParanoid" id="A0A507B212"/>
<gene>
    <name evidence="9" type="ORF">E0L32_000921</name>
</gene>
<dbReference type="OrthoDB" id="4161332at2759"/>
<dbReference type="AlphaFoldDB" id="A0A507B212"/>
<dbReference type="Pfam" id="PF04082">
    <property type="entry name" value="Fungal_trans"/>
    <property type="match status" value="1"/>
</dbReference>
<dbReference type="GeneID" id="41968368"/>
<keyword evidence="3" id="KW-0805">Transcription regulation</keyword>
<evidence type="ECO:0000256" key="1">
    <source>
        <dbReference type="ARBA" id="ARBA00022723"/>
    </source>
</evidence>
<dbReference type="PANTHER" id="PTHR31313">
    <property type="entry name" value="TY1 ENHANCER ACTIVATOR"/>
    <property type="match status" value="1"/>
</dbReference>
<evidence type="ECO:0000259" key="8">
    <source>
        <dbReference type="SMART" id="SM00906"/>
    </source>
</evidence>
<keyword evidence="2" id="KW-0862">Zinc</keyword>
<evidence type="ECO:0000256" key="3">
    <source>
        <dbReference type="ARBA" id="ARBA00023015"/>
    </source>
</evidence>
<dbReference type="CDD" id="cd12148">
    <property type="entry name" value="fungal_TF_MHR"/>
    <property type="match status" value="1"/>
</dbReference>
<dbReference type="InterPro" id="IPR007219">
    <property type="entry name" value="XnlR_reg_dom"/>
</dbReference>
<dbReference type="EMBL" id="SKBQ01000003">
    <property type="protein sequence ID" value="TPX12744.1"/>
    <property type="molecule type" value="Genomic_DNA"/>
</dbReference>
<evidence type="ECO:0000256" key="6">
    <source>
        <dbReference type="ARBA" id="ARBA00023242"/>
    </source>
</evidence>
<feature type="domain" description="Xylanolytic transcriptional activator regulatory" evidence="8">
    <location>
        <begin position="151"/>
        <end position="224"/>
    </location>
</feature>
<dbReference type="GO" id="GO:0008270">
    <property type="term" value="F:zinc ion binding"/>
    <property type="evidence" value="ECO:0007669"/>
    <property type="project" value="InterPro"/>
</dbReference>
<dbReference type="Proteomes" id="UP000319257">
    <property type="component" value="Unassembled WGS sequence"/>
</dbReference>
<dbReference type="STRING" id="1093900.A0A507B212"/>
<dbReference type="SMART" id="SM00906">
    <property type="entry name" value="Fungal_trans"/>
    <property type="match status" value="1"/>
</dbReference>
<protein>
    <recommendedName>
        <fullName evidence="8">Xylanolytic transcriptional activator regulatory domain-containing protein</fullName>
    </recommendedName>
</protein>
<feature type="region of interest" description="Disordered" evidence="7">
    <location>
        <begin position="503"/>
        <end position="536"/>
    </location>
</feature>
<evidence type="ECO:0000313" key="9">
    <source>
        <dbReference type="EMBL" id="TPX12744.1"/>
    </source>
</evidence>
<keyword evidence="4" id="KW-0238">DNA-binding</keyword>
<evidence type="ECO:0000256" key="4">
    <source>
        <dbReference type="ARBA" id="ARBA00023125"/>
    </source>
</evidence>
<name>A0A507B212_9PEZI</name>
<keyword evidence="10" id="KW-1185">Reference proteome</keyword>
<dbReference type="RefSeq" id="XP_030994455.1">
    <property type="nucleotide sequence ID" value="XM_031144166.1"/>
</dbReference>
<comment type="caution">
    <text evidence="9">The sequence shown here is derived from an EMBL/GenBank/DDBJ whole genome shotgun (WGS) entry which is preliminary data.</text>
</comment>
<evidence type="ECO:0000313" key="10">
    <source>
        <dbReference type="Proteomes" id="UP000319257"/>
    </source>
</evidence>
<evidence type="ECO:0000256" key="5">
    <source>
        <dbReference type="ARBA" id="ARBA00023163"/>
    </source>
</evidence>
<dbReference type="PANTHER" id="PTHR31313:SF86">
    <property type="entry name" value="ZN(2)-C6 FUNGAL-TYPE DOMAIN-CONTAINING PROTEIN"/>
    <property type="match status" value="1"/>
</dbReference>
<dbReference type="InterPro" id="IPR051615">
    <property type="entry name" value="Transcr_Regulatory_Elem"/>
</dbReference>
<evidence type="ECO:0000256" key="7">
    <source>
        <dbReference type="SAM" id="MobiDB-lite"/>
    </source>
</evidence>
<feature type="compositionally biased region" description="Basic and acidic residues" evidence="7">
    <location>
        <begin position="515"/>
        <end position="527"/>
    </location>
</feature>
<dbReference type="GO" id="GO:0006351">
    <property type="term" value="P:DNA-templated transcription"/>
    <property type="evidence" value="ECO:0007669"/>
    <property type="project" value="InterPro"/>
</dbReference>
<keyword evidence="6" id="KW-0539">Nucleus</keyword>
<evidence type="ECO:0000256" key="2">
    <source>
        <dbReference type="ARBA" id="ARBA00022833"/>
    </source>
</evidence>
<proteinExistence type="predicted"/>
<dbReference type="GO" id="GO:0003677">
    <property type="term" value="F:DNA binding"/>
    <property type="evidence" value="ECO:0007669"/>
    <property type="project" value="UniProtKB-KW"/>
</dbReference>
<accession>A0A507B212</accession>
<organism evidence="9 10">
    <name type="scientific">Thyridium curvatum</name>
    <dbReference type="NCBI Taxonomy" id="1093900"/>
    <lineage>
        <taxon>Eukaryota</taxon>
        <taxon>Fungi</taxon>
        <taxon>Dikarya</taxon>
        <taxon>Ascomycota</taxon>
        <taxon>Pezizomycotina</taxon>
        <taxon>Sordariomycetes</taxon>
        <taxon>Sordariomycetidae</taxon>
        <taxon>Thyridiales</taxon>
        <taxon>Thyridiaceae</taxon>
        <taxon>Thyridium</taxon>
    </lineage>
</organism>
<reference evidence="9 10" key="1">
    <citation type="submission" date="2019-06" db="EMBL/GenBank/DDBJ databases">
        <title>Draft genome sequence of the filamentous fungus Phialemoniopsis curvata isolated from diesel fuel.</title>
        <authorList>
            <person name="Varaljay V.A."/>
            <person name="Lyon W.J."/>
            <person name="Crouch A.L."/>
            <person name="Drake C.E."/>
            <person name="Hollomon J.M."/>
            <person name="Nadeau L.J."/>
            <person name="Nunn H.S."/>
            <person name="Stevenson B.S."/>
            <person name="Bojanowski C.L."/>
            <person name="Crookes-Goodson W.J."/>
        </authorList>
    </citation>
    <scope>NUCLEOTIDE SEQUENCE [LARGE SCALE GENOMIC DNA]</scope>
    <source>
        <strain evidence="9 10">D216</strain>
    </source>
</reference>
<sequence>MDKLTWTDLFPVHTGQLELVNLRSGRLDFAGLEPERGMQLLSLFWSRQQATGTVVYRPAFMRDMVCNGPYFSNLLLHAILFLCTKNCQESGPGQSAATDVCEGRKALRRKLEKAIYHPNTQILCKSNITTIQALLLFSDGLFSWCDEPSLSWHYLGIAINMIFDLGLHSEASTWNCSPEEVEISRRVFWSAYVMDKTQSIYQGRPPRLSSAYHNVPLMFIDEYEELEPIDTAAVYGSVSSADRMRPSPIYSVSAFEQLCKLSCVADRILCEIHGESRPARGSEALVSTAHELRAELMNWLAALPEHLGPPTDAYGSYVFTPYHASLPHILCITLEFHALVILLHRPFVRGGHLELELEDGPCARDALGTCVQAAMCIDQLLRHYRSKWCITSPPYFVTYATYVSATIHVRNVARRVNDLHSRRCLQNCLEILEAHQHVSRVPRRALGILLRLCRRLKVNVGDTRMDVDDTRVDVGIVRGGAMSISSMLNPPMADTETVQTDTGWGDAALASPDSGRAHVSEDAERQARGSGGPSEITDLDSFYASINDLLEGWRPGVSFDLDPLLGYDQHAC</sequence>